<dbReference type="Pfam" id="PF13561">
    <property type="entry name" value="adh_short_C2"/>
    <property type="match status" value="1"/>
</dbReference>
<reference evidence="4 5" key="1">
    <citation type="journal article" date="2014" name="Genome Announc.">
        <title>Draft Genome Sequences of Three Alkaliphilic Bacillus Strains, Bacillus wakoensis JCM 9140T, Bacillus akibai JCM 9157T, and Bacillus hemicellulosilyticus JCM 9152T.</title>
        <authorList>
            <person name="Yuki M."/>
            <person name="Oshima K."/>
            <person name="Suda W."/>
            <person name="Oshida Y."/>
            <person name="Kitamura K."/>
            <person name="Iida T."/>
            <person name="Hattori M."/>
            <person name="Ohkuma M."/>
        </authorList>
    </citation>
    <scope>NUCLEOTIDE SEQUENCE [LARGE SCALE GENOMIC DNA]</scope>
    <source>
        <strain evidence="4 5">JCM 9157</strain>
    </source>
</reference>
<comment type="similarity">
    <text evidence="1">Belongs to the short-chain dehydrogenases/reductases (SDR) family.</text>
</comment>
<dbReference type="Proteomes" id="UP000018896">
    <property type="component" value="Unassembled WGS sequence"/>
</dbReference>
<dbReference type="GO" id="GO:0016491">
    <property type="term" value="F:oxidoreductase activity"/>
    <property type="evidence" value="ECO:0007669"/>
    <property type="project" value="UniProtKB-KW"/>
</dbReference>
<proteinExistence type="inferred from homology"/>
<dbReference type="SUPFAM" id="SSF51735">
    <property type="entry name" value="NAD(P)-binding Rossmann-fold domains"/>
    <property type="match status" value="1"/>
</dbReference>
<sequence length="215" mass="23462">MFTHYKAESEWAQLFQTKLQAMNILCDSLEINLAESGAATKVLNKAFTSGVPNILINNAAHSTRDGYQILSAKIIDEHYAVNVRTPMLLCAEFAKRLKDSSVEAGRIINMTSGQDLGPMTEELAYVASKGAMSAFTRSFSAEVAHLGITVNAINPGPTDTGWMTDDIKEHLRPKFLMGRIGLPQDTARLVSFLVSKEGGWITGQVLHSEGGFLRS</sequence>
<evidence type="ECO:0000256" key="1">
    <source>
        <dbReference type="ARBA" id="ARBA00006484"/>
    </source>
</evidence>
<dbReference type="PANTHER" id="PTHR43639">
    <property type="entry name" value="OXIDOREDUCTASE, SHORT-CHAIN DEHYDROGENASE/REDUCTASE FAMILY (AFU_ORTHOLOGUE AFUA_5G02870)"/>
    <property type="match status" value="1"/>
</dbReference>
<dbReference type="CDD" id="cd05233">
    <property type="entry name" value="SDR_c"/>
    <property type="match status" value="1"/>
</dbReference>
<evidence type="ECO:0000313" key="4">
    <source>
        <dbReference type="EMBL" id="GAE35181.1"/>
    </source>
</evidence>
<comment type="subunit">
    <text evidence="2">Homotetramer.</text>
</comment>
<accession>W4QSV2</accession>
<keyword evidence="3" id="KW-0560">Oxidoreductase</keyword>
<gene>
    <name evidence="4" type="ORF">JCM9157_2278</name>
</gene>
<dbReference type="PANTHER" id="PTHR43639:SF1">
    <property type="entry name" value="SHORT-CHAIN DEHYDROGENASE_REDUCTASE FAMILY PROTEIN"/>
    <property type="match status" value="1"/>
</dbReference>
<name>W4QSV2_HALA3</name>
<dbReference type="InterPro" id="IPR020904">
    <property type="entry name" value="Sc_DH/Rdtase_CS"/>
</dbReference>
<protein>
    <submittedName>
        <fullName evidence="4">3-oxoacyl-[acyl-carrier protein] reductase</fullName>
    </submittedName>
</protein>
<dbReference type="PRINTS" id="PR00080">
    <property type="entry name" value="SDRFAMILY"/>
</dbReference>
<dbReference type="AlphaFoldDB" id="W4QSV2"/>
<dbReference type="STRING" id="1236973.JCM9157_2278"/>
<comment type="caution">
    <text evidence="4">The sequence shown here is derived from an EMBL/GenBank/DDBJ whole genome shotgun (WGS) entry which is preliminary data.</text>
</comment>
<dbReference type="InterPro" id="IPR002347">
    <property type="entry name" value="SDR_fam"/>
</dbReference>
<dbReference type="InterPro" id="IPR036291">
    <property type="entry name" value="NAD(P)-bd_dom_sf"/>
</dbReference>
<keyword evidence="5" id="KW-1185">Reference proteome</keyword>
<dbReference type="eggNOG" id="COG1028">
    <property type="taxonomic scope" value="Bacteria"/>
</dbReference>
<dbReference type="EMBL" id="BAUV01000015">
    <property type="protein sequence ID" value="GAE35181.1"/>
    <property type="molecule type" value="Genomic_DNA"/>
</dbReference>
<dbReference type="PRINTS" id="PR00081">
    <property type="entry name" value="GDHRDH"/>
</dbReference>
<organism evidence="4 5">
    <name type="scientific">Halalkalibacter akibai (strain ATCC 43226 / DSM 21942 / CIP 109018 / JCM 9157 / 1139)</name>
    <name type="common">Bacillus akibai</name>
    <dbReference type="NCBI Taxonomy" id="1236973"/>
    <lineage>
        <taxon>Bacteria</taxon>
        <taxon>Bacillati</taxon>
        <taxon>Bacillota</taxon>
        <taxon>Bacilli</taxon>
        <taxon>Bacillales</taxon>
        <taxon>Bacillaceae</taxon>
        <taxon>Halalkalibacter</taxon>
    </lineage>
</organism>
<dbReference type="PROSITE" id="PS00061">
    <property type="entry name" value="ADH_SHORT"/>
    <property type="match status" value="1"/>
</dbReference>
<evidence type="ECO:0000256" key="2">
    <source>
        <dbReference type="ARBA" id="ARBA00011881"/>
    </source>
</evidence>
<evidence type="ECO:0000313" key="5">
    <source>
        <dbReference type="Proteomes" id="UP000018896"/>
    </source>
</evidence>
<evidence type="ECO:0000256" key="3">
    <source>
        <dbReference type="ARBA" id="ARBA00023002"/>
    </source>
</evidence>
<dbReference type="Gene3D" id="3.40.50.720">
    <property type="entry name" value="NAD(P)-binding Rossmann-like Domain"/>
    <property type="match status" value="1"/>
</dbReference>